<protein>
    <submittedName>
        <fullName evidence="2">Uncharacterized protein</fullName>
    </submittedName>
</protein>
<evidence type="ECO:0000256" key="1">
    <source>
        <dbReference type="SAM" id="Phobius"/>
    </source>
</evidence>
<keyword evidence="3" id="KW-1185">Reference proteome</keyword>
<evidence type="ECO:0000313" key="2">
    <source>
        <dbReference type="EMBL" id="GAM12809.1"/>
    </source>
</evidence>
<name>A0A0A8X0Q5_MESS1</name>
<dbReference type="AlphaFoldDB" id="A0A0A8X0Q5"/>
<gene>
    <name evidence="2" type="ORF">SAMD00020551_0944</name>
</gene>
<keyword evidence="1" id="KW-1133">Transmembrane helix</keyword>
<organism evidence="2 3">
    <name type="scientific">Mesobacillus selenatarsenatis (strain DSM 18680 / JCM 14380 / FERM P-15431 / SF-1)</name>
    <dbReference type="NCBI Taxonomy" id="1321606"/>
    <lineage>
        <taxon>Bacteria</taxon>
        <taxon>Bacillati</taxon>
        <taxon>Bacillota</taxon>
        <taxon>Bacilli</taxon>
        <taxon>Bacillales</taxon>
        <taxon>Bacillaceae</taxon>
        <taxon>Mesobacillus</taxon>
    </lineage>
</organism>
<accession>A0A0A8X0Q5</accession>
<dbReference type="OrthoDB" id="2474954at2"/>
<dbReference type="EMBL" id="BASE01000019">
    <property type="protein sequence ID" value="GAM12809.1"/>
    <property type="molecule type" value="Genomic_DNA"/>
</dbReference>
<feature type="transmembrane region" description="Helical" evidence="1">
    <location>
        <begin position="6"/>
        <end position="35"/>
    </location>
</feature>
<evidence type="ECO:0000313" key="3">
    <source>
        <dbReference type="Proteomes" id="UP000031014"/>
    </source>
</evidence>
<proteinExistence type="predicted"/>
<dbReference type="RefSeq" id="WP_041964720.1">
    <property type="nucleotide sequence ID" value="NZ_BASE01000019.1"/>
</dbReference>
<reference evidence="2 3" key="1">
    <citation type="submission" date="2013-06" db="EMBL/GenBank/DDBJ databases">
        <title>Whole genome shotgun sequence of Bacillus selenatarsenatis SF-1.</title>
        <authorList>
            <person name="Kuroda M."/>
            <person name="Sei K."/>
            <person name="Yamashita M."/>
            <person name="Ike M."/>
        </authorList>
    </citation>
    <scope>NUCLEOTIDE SEQUENCE [LARGE SCALE GENOMIC DNA]</scope>
    <source>
        <strain evidence="2 3">SF-1</strain>
    </source>
</reference>
<keyword evidence="1" id="KW-0472">Membrane</keyword>
<sequence length="201" mass="24159">MFWFFIAIFIVNLFLGLMQAPLFAVIVVNLIIFLINMYKSFYPFLFEKDPEKVLNFMKNSKQPHFQFYYYVFNDELDEAEERLDKIKSPFHQKLNHVNLLVKREQYDEAEEMAIGLKDNMYKWYSLAGIAIEQGDRESFGEYKEKVRNPFYLRLLELEEMVHDGEKDKVLAELENMIPNLRGTKLLSVIQYKQDLLRRQED</sequence>
<dbReference type="STRING" id="1321606.SAMD00020551_0944"/>
<dbReference type="Proteomes" id="UP000031014">
    <property type="component" value="Unassembled WGS sequence"/>
</dbReference>
<keyword evidence="1" id="KW-0812">Transmembrane</keyword>
<comment type="caution">
    <text evidence="2">The sequence shown here is derived from an EMBL/GenBank/DDBJ whole genome shotgun (WGS) entry which is preliminary data.</text>
</comment>